<evidence type="ECO:0000313" key="2">
    <source>
        <dbReference type="EMBL" id="KAF6216216.1"/>
    </source>
</evidence>
<dbReference type="OrthoDB" id="6617150at2759"/>
<organism evidence="2 3">
    <name type="scientific">Apolygus lucorum</name>
    <name type="common">Small green plant bug</name>
    <name type="synonym">Lygocoris lucorum</name>
    <dbReference type="NCBI Taxonomy" id="248454"/>
    <lineage>
        <taxon>Eukaryota</taxon>
        <taxon>Metazoa</taxon>
        <taxon>Ecdysozoa</taxon>
        <taxon>Arthropoda</taxon>
        <taxon>Hexapoda</taxon>
        <taxon>Insecta</taxon>
        <taxon>Pterygota</taxon>
        <taxon>Neoptera</taxon>
        <taxon>Paraneoptera</taxon>
        <taxon>Hemiptera</taxon>
        <taxon>Heteroptera</taxon>
        <taxon>Panheteroptera</taxon>
        <taxon>Cimicomorpha</taxon>
        <taxon>Miridae</taxon>
        <taxon>Mirini</taxon>
        <taxon>Apolygus</taxon>
    </lineage>
</organism>
<keyword evidence="3" id="KW-1185">Reference proteome</keyword>
<evidence type="ECO:0000256" key="1">
    <source>
        <dbReference type="SAM" id="MobiDB-lite"/>
    </source>
</evidence>
<reference evidence="2" key="1">
    <citation type="journal article" date="2021" name="Mol. Ecol. Resour.">
        <title>Apolygus lucorum genome provides insights into omnivorousness and mesophyll feeding.</title>
        <authorList>
            <person name="Liu Y."/>
            <person name="Liu H."/>
            <person name="Wang H."/>
            <person name="Huang T."/>
            <person name="Liu B."/>
            <person name="Yang B."/>
            <person name="Yin L."/>
            <person name="Li B."/>
            <person name="Zhang Y."/>
            <person name="Zhang S."/>
            <person name="Jiang F."/>
            <person name="Zhang X."/>
            <person name="Ren Y."/>
            <person name="Wang B."/>
            <person name="Wang S."/>
            <person name="Lu Y."/>
            <person name="Wu K."/>
            <person name="Fan W."/>
            <person name="Wang G."/>
        </authorList>
    </citation>
    <scope>NUCLEOTIDE SEQUENCE</scope>
    <source>
        <strain evidence="2">12Hb</strain>
    </source>
</reference>
<name>A0A8S9Y7B7_APOLU</name>
<feature type="region of interest" description="Disordered" evidence="1">
    <location>
        <begin position="203"/>
        <end position="230"/>
    </location>
</feature>
<comment type="caution">
    <text evidence="2">The sequence shown here is derived from an EMBL/GenBank/DDBJ whole genome shotgun (WGS) entry which is preliminary data.</text>
</comment>
<dbReference type="AlphaFoldDB" id="A0A8S9Y7B7"/>
<evidence type="ECO:0000313" key="3">
    <source>
        <dbReference type="Proteomes" id="UP000466442"/>
    </source>
</evidence>
<feature type="compositionally biased region" description="Basic and acidic residues" evidence="1">
    <location>
        <begin position="209"/>
        <end position="220"/>
    </location>
</feature>
<sequence>MDSSQNAKSALLVALGQKNEQLRLKFSGALTRNLQQRDAEKDVDPDYVPCNEGSEFSDSDSVSDVQPSEKITAKRPVVKKVINQKRCKRPAESDVDMASVVRELLDDLLDCAAEGKSYCAKGVAKKGEKRKRSAYNQPLNVRKSIKRKSLIESHAVKPPCNSDGPRKRRRGCTTLISQERQNAINDNYWALNSNEKRAFVMRSQRRVPKQRERMERREDGNNNDGGIESRKANTYQYVLHDEADELQEDCESCEKWKSHHEKYQEARIEYQRDAAKPYSPDEVIVSADLQKVIMLPRADEFKEVIFIPRVIAFNESFVPVGPPPTNRAAAAEVKPLAVIWHVAISGRKKSDIASAFYAFFRKNRDQLALSYYIFRQLALSWFSQTNYADEYLELQYLTAAWEKMGYLNHKMKWASAELPKRERKI</sequence>
<gene>
    <name evidence="2" type="ORF">GE061_000556</name>
</gene>
<protein>
    <submittedName>
        <fullName evidence="2">Uncharacterized protein</fullName>
    </submittedName>
</protein>
<dbReference type="EMBL" id="WIXP02000001">
    <property type="protein sequence ID" value="KAF6216216.1"/>
    <property type="molecule type" value="Genomic_DNA"/>
</dbReference>
<proteinExistence type="predicted"/>
<dbReference type="Proteomes" id="UP000466442">
    <property type="component" value="Linkage Group LG1"/>
</dbReference>
<accession>A0A8S9Y7B7</accession>